<organism evidence="1 2">
    <name type="scientific">Staphylococcus xylosus</name>
    <dbReference type="NCBI Taxonomy" id="1288"/>
    <lineage>
        <taxon>Bacteria</taxon>
        <taxon>Bacillati</taxon>
        <taxon>Bacillota</taxon>
        <taxon>Bacilli</taxon>
        <taxon>Bacillales</taxon>
        <taxon>Staphylococcaceae</taxon>
        <taxon>Staphylococcus</taxon>
    </lineage>
</organism>
<evidence type="ECO:0000313" key="1">
    <source>
        <dbReference type="EMBL" id="RIN12402.1"/>
    </source>
</evidence>
<protein>
    <submittedName>
        <fullName evidence="1">DUF1381 domain-containing protein</fullName>
    </submittedName>
</protein>
<gene>
    <name evidence="1" type="ORF">BU097_02420</name>
</gene>
<proteinExistence type="predicted"/>
<comment type="caution">
    <text evidence="1">The sequence shown here is derived from an EMBL/GenBank/DDBJ whole genome shotgun (WGS) entry which is preliminary data.</text>
</comment>
<keyword evidence="2" id="KW-1185">Reference proteome</keyword>
<dbReference type="Proteomes" id="UP000285567">
    <property type="component" value="Unassembled WGS sequence"/>
</dbReference>
<dbReference type="AlphaFoldDB" id="A0A418IRB6"/>
<reference evidence="1 2" key="1">
    <citation type="journal article" date="2016" name="Front. Microbiol.">
        <title>Comprehensive Phylogenetic Analysis of Bovine Non-aureus Staphylococci Species Based on Whole-Genome Sequencing.</title>
        <authorList>
            <person name="Naushad S."/>
            <person name="Barkema H.W."/>
            <person name="Luby C."/>
            <person name="Condas L.A."/>
            <person name="Nobrega D.B."/>
            <person name="Carson D.A."/>
            <person name="De Buck J."/>
        </authorList>
    </citation>
    <scope>NUCLEOTIDE SEQUENCE [LARGE SCALE GENOMIC DNA]</scope>
    <source>
        <strain evidence="1 2">SNUC 102</strain>
    </source>
</reference>
<dbReference type="EMBL" id="QXUL01000007">
    <property type="protein sequence ID" value="RIN12402.1"/>
    <property type="molecule type" value="Genomic_DNA"/>
</dbReference>
<dbReference type="Pfam" id="PF07129">
    <property type="entry name" value="DUF1381"/>
    <property type="match status" value="1"/>
</dbReference>
<name>A0A418IRB6_STAXY</name>
<dbReference type="OrthoDB" id="2401893at2"/>
<accession>A0A418IRB6</accession>
<dbReference type="InterPro" id="IPR009812">
    <property type="entry name" value="DUF1381"/>
</dbReference>
<dbReference type="RefSeq" id="WP_107557834.1">
    <property type="nucleotide sequence ID" value="NZ_QXUL01000007.1"/>
</dbReference>
<evidence type="ECO:0000313" key="2">
    <source>
        <dbReference type="Proteomes" id="UP000285567"/>
    </source>
</evidence>
<sequence length="50" mass="5916">MQYLIRTLTDSTGHPFIHVTKARENETFTVVEAESKEEAERKYNERKDSE</sequence>